<dbReference type="InterPro" id="IPR035895">
    <property type="entry name" value="HPr-like_sf"/>
</dbReference>
<dbReference type="SUPFAM" id="SSF55594">
    <property type="entry name" value="HPr-like"/>
    <property type="match status" value="1"/>
</dbReference>
<accession>A0A8S5VD18</accession>
<sequence>MKIRLNNSADATAVVSIANKFKDCDIDGKFGRYIIDLKSILGVLSFELPKTIEVVIQSDNTKLIEDLEHQLGFWKVEEDDRII</sequence>
<evidence type="ECO:0000313" key="1">
    <source>
        <dbReference type="EMBL" id="DAG04605.1"/>
    </source>
</evidence>
<protein>
    <submittedName>
        <fullName evidence="1">Catabolite control protein A</fullName>
    </submittedName>
</protein>
<dbReference type="EMBL" id="BK016244">
    <property type="protein sequence ID" value="DAG04605.1"/>
    <property type="molecule type" value="Genomic_DNA"/>
</dbReference>
<dbReference type="Gene3D" id="3.30.1340.10">
    <property type="entry name" value="HPr-like"/>
    <property type="match status" value="1"/>
</dbReference>
<name>A0A8S5VD18_9CAUD</name>
<reference evidence="1" key="1">
    <citation type="journal article" date="2021" name="Proc. Natl. Acad. Sci. U.S.A.">
        <title>A Catalog of Tens of Thousands of Viruses from Human Metagenomes Reveals Hidden Associations with Chronic Diseases.</title>
        <authorList>
            <person name="Tisza M.J."/>
            <person name="Buck C.B."/>
        </authorList>
    </citation>
    <scope>NUCLEOTIDE SEQUENCE</scope>
    <source>
        <strain evidence="1">CtDXu9</strain>
    </source>
</reference>
<proteinExistence type="predicted"/>
<organism evidence="1">
    <name type="scientific">Siphoviridae sp. ctDXu9</name>
    <dbReference type="NCBI Taxonomy" id="2825387"/>
    <lineage>
        <taxon>Viruses</taxon>
        <taxon>Duplodnaviria</taxon>
        <taxon>Heunggongvirae</taxon>
        <taxon>Uroviricota</taxon>
        <taxon>Caudoviricetes</taxon>
    </lineage>
</organism>